<reference evidence="15" key="3">
    <citation type="submission" date="2025-09" db="UniProtKB">
        <authorList>
            <consortium name="Ensembl"/>
        </authorList>
    </citation>
    <scope>IDENTIFICATION</scope>
</reference>
<protein>
    <recommendedName>
        <fullName evidence="11">Splicing factor 3B subunit 4</fullName>
    </recommendedName>
</protein>
<dbReference type="InterPro" id="IPR034158">
    <property type="entry name" value="SF3B4_RRM1"/>
</dbReference>
<evidence type="ECO:0000256" key="12">
    <source>
        <dbReference type="PROSITE-ProRule" id="PRU00176"/>
    </source>
</evidence>
<dbReference type="SMART" id="SM00360">
    <property type="entry name" value="RRM"/>
    <property type="match status" value="2"/>
</dbReference>
<keyword evidence="7" id="KW-0508">mRNA splicing</keyword>
<dbReference type="InterPro" id="IPR035979">
    <property type="entry name" value="RBD_domain_sf"/>
</dbReference>
<accession>H3CUT3</accession>
<dbReference type="PROSITE" id="PS50102">
    <property type="entry name" value="RRM"/>
    <property type="match status" value="2"/>
</dbReference>
<dbReference type="InterPro" id="IPR000504">
    <property type="entry name" value="RRM_dom"/>
</dbReference>
<dbReference type="InterPro" id="IPR034159">
    <property type="entry name" value="SF3B4_RRM2"/>
</dbReference>
<comment type="similarity">
    <text evidence="2">Belongs to the SF3B4 family.</text>
</comment>
<dbReference type="HOGENOM" id="CLU_012062_21_0_1"/>
<evidence type="ECO:0000256" key="6">
    <source>
        <dbReference type="ARBA" id="ARBA00022884"/>
    </source>
</evidence>
<feature type="region of interest" description="Disordered" evidence="13">
    <location>
        <begin position="253"/>
        <end position="391"/>
    </location>
</feature>
<dbReference type="FunFam" id="3.30.70.330:FF:000141">
    <property type="entry name" value="Splicing factor 3b subunit 4"/>
    <property type="match status" value="1"/>
</dbReference>
<dbReference type="GeneTree" id="ENSGT00870000136537"/>
<dbReference type="PANTHER" id="PTHR48030:SF3">
    <property type="entry name" value="SPLICING FACTOR 3B SUBUNIT 4"/>
    <property type="match status" value="1"/>
</dbReference>
<organism evidence="15 16">
    <name type="scientific">Tetraodon nigroviridis</name>
    <name type="common">Spotted green pufferfish</name>
    <name type="synonym">Chelonodon nigroviridis</name>
    <dbReference type="NCBI Taxonomy" id="99883"/>
    <lineage>
        <taxon>Eukaryota</taxon>
        <taxon>Metazoa</taxon>
        <taxon>Chordata</taxon>
        <taxon>Craniata</taxon>
        <taxon>Vertebrata</taxon>
        <taxon>Euteleostomi</taxon>
        <taxon>Actinopterygii</taxon>
        <taxon>Neopterygii</taxon>
        <taxon>Teleostei</taxon>
        <taxon>Neoteleostei</taxon>
        <taxon>Acanthomorphata</taxon>
        <taxon>Eupercaria</taxon>
        <taxon>Tetraodontiformes</taxon>
        <taxon>Tetradontoidea</taxon>
        <taxon>Tetraodontidae</taxon>
        <taxon>Tetraodon</taxon>
    </lineage>
</organism>
<feature type="compositionally biased region" description="Pro residues" evidence="13">
    <location>
        <begin position="293"/>
        <end position="391"/>
    </location>
</feature>
<feature type="compositionally biased region" description="Low complexity" evidence="13">
    <location>
        <begin position="253"/>
        <end position="266"/>
    </location>
</feature>
<dbReference type="GO" id="GO:0007632">
    <property type="term" value="P:visual behavior"/>
    <property type="evidence" value="ECO:0007669"/>
    <property type="project" value="Ensembl"/>
</dbReference>
<dbReference type="CDD" id="cd12334">
    <property type="entry name" value="RRM1_SF3B4"/>
    <property type="match status" value="1"/>
</dbReference>
<dbReference type="GO" id="GO:1902866">
    <property type="term" value="P:regulation of retina development in camera-type eye"/>
    <property type="evidence" value="ECO:0007669"/>
    <property type="project" value="Ensembl"/>
</dbReference>
<sequence length="391" mass="41005">MAAGPISERNQDATVYVGGLDEKVSEPLLWELFLQAGPVVNTHMPKDRVTGQHQGYGFVEFLSEEDADYAIKIMNMIKLYGKPIRVNKASAHNKNLDVGANIFIGNLDPEIDEKLLYDTFSAFGVILQTPKIMRDPDTGNSKGYAFINFASFDASDAAIEAMNGQYLCNRPITVSYAFKKDSKGERHGSAAERLLAAQNPLSQADRPHQLFADAPPPQAAPTPVLTALGAGMPMPGMPPPVCPPVPPPGTMPPAMAHSLAMPPSAGVQGGGGLPPGPPPFPPGSMHPGMPQMAMPPAPPSMVPPPPAPPAPPPPGMPPPPMGMPPRAPYGPPMGPVPPALRGPPPPPMPPPGYGAPRPPPPPPPAFQRGPPMPPRPPAVPPPVPMRAPMPP</sequence>
<feature type="domain" description="RRM" evidence="14">
    <location>
        <begin position="100"/>
        <end position="179"/>
    </location>
</feature>
<keyword evidence="3" id="KW-0507">mRNA processing</keyword>
<feature type="compositionally biased region" description="Pro residues" evidence="13">
    <location>
        <begin position="274"/>
        <end position="284"/>
    </location>
</feature>
<evidence type="ECO:0000256" key="7">
    <source>
        <dbReference type="ARBA" id="ARBA00023187"/>
    </source>
</evidence>
<dbReference type="OMA" id="AMVYEIM"/>
<keyword evidence="5" id="KW-0677">Repeat</keyword>
<evidence type="ECO:0000313" key="16">
    <source>
        <dbReference type="Proteomes" id="UP000007303"/>
    </source>
</evidence>
<dbReference type="GO" id="GO:0005686">
    <property type="term" value="C:U2 snRNP"/>
    <property type="evidence" value="ECO:0007669"/>
    <property type="project" value="TreeGrafter"/>
</dbReference>
<dbReference type="InParanoid" id="H3CUT3"/>
<name>H3CUT3_TETNG</name>
<dbReference type="PANTHER" id="PTHR48030">
    <property type="entry name" value="SPLICING FACTOR 3B SUBUNIT 4"/>
    <property type="match status" value="1"/>
</dbReference>
<dbReference type="GO" id="GO:0071011">
    <property type="term" value="C:precatalytic spliceosome"/>
    <property type="evidence" value="ECO:0007669"/>
    <property type="project" value="TreeGrafter"/>
</dbReference>
<comment type="function">
    <text evidence="9">Component of the 17S U2 SnRNP complex of the spliceosome, a large ribonucleoprotein complex that removes introns from transcribed pre-mRNAs. The 17S U2 SnRNP complex (1) directly participates in early spliceosome assembly and (2) mediates recognition of the intron branch site during pre-mRNA splicing by promoting the selection of the pre-mRNA branch-site adenosine, the nucleophile for the first step of splicing. Within the 17S U2 SnRNP complex, SF3B4 is part of the SF3B subcomplex, which is required for 'A' complex assembly formed by the stable binding of U2 snRNP to the branchpoint sequence in pre-mRNA. Sequence independent binding of SF3A and SF3B subcomplexes upstream of the branch site is essential, it may anchor U2 snRNP to the pre-mRNA. May also be involved in the assembly of the 'E' complex. Also acts as a component of the minor spliceosome, which is involved in the splicing of U12-type introns in pre-mRNAs.</text>
</comment>
<dbReference type="SUPFAM" id="SSF54928">
    <property type="entry name" value="RNA-binding domain, RBD"/>
    <property type="match status" value="1"/>
</dbReference>
<dbReference type="CDD" id="cd12335">
    <property type="entry name" value="RRM2_SF3B4"/>
    <property type="match status" value="1"/>
</dbReference>
<dbReference type="AlphaFoldDB" id="H3CUT3"/>
<reference evidence="16" key="1">
    <citation type="journal article" date="2004" name="Nature">
        <title>Genome duplication in the teleost fish Tetraodon nigroviridis reveals the early vertebrate proto-karyotype.</title>
        <authorList>
            <person name="Jaillon O."/>
            <person name="Aury J.-M."/>
            <person name="Brunet F."/>
            <person name="Petit J.-L."/>
            <person name="Stange-Thomann N."/>
            <person name="Mauceli E."/>
            <person name="Bouneau L."/>
            <person name="Fischer C."/>
            <person name="Ozouf-Costaz C."/>
            <person name="Bernot A."/>
            <person name="Nicaud S."/>
            <person name="Jaffe D."/>
            <person name="Fisher S."/>
            <person name="Lutfalla G."/>
            <person name="Dossat C."/>
            <person name="Segurens B."/>
            <person name="Dasilva C."/>
            <person name="Salanoubat M."/>
            <person name="Levy M."/>
            <person name="Boudet N."/>
            <person name="Castellano S."/>
            <person name="Anthouard V."/>
            <person name="Jubin C."/>
            <person name="Castelli V."/>
            <person name="Katinka M."/>
            <person name="Vacherie B."/>
            <person name="Biemont C."/>
            <person name="Skalli Z."/>
            <person name="Cattolico L."/>
            <person name="Poulain J."/>
            <person name="De Berardinis V."/>
            <person name="Cruaud C."/>
            <person name="Duprat S."/>
            <person name="Brottier P."/>
            <person name="Coutanceau J.-P."/>
            <person name="Gouzy J."/>
            <person name="Parra G."/>
            <person name="Lardier G."/>
            <person name="Chapple C."/>
            <person name="McKernan K.J."/>
            <person name="McEwan P."/>
            <person name="Bosak S."/>
            <person name="Kellis M."/>
            <person name="Volff J.-N."/>
            <person name="Guigo R."/>
            <person name="Zody M.C."/>
            <person name="Mesirov J."/>
            <person name="Lindblad-Toh K."/>
            <person name="Birren B."/>
            <person name="Nusbaum C."/>
            <person name="Kahn D."/>
            <person name="Robinson-Rechavi M."/>
            <person name="Laudet V."/>
            <person name="Schachter V."/>
            <person name="Quetier F."/>
            <person name="Saurin W."/>
            <person name="Scarpelli C."/>
            <person name="Wincker P."/>
            <person name="Lander E.S."/>
            <person name="Weissenbach J."/>
            <person name="Roest Crollius H."/>
        </authorList>
    </citation>
    <scope>NUCLEOTIDE SEQUENCE [LARGE SCALE GENOMIC DNA]</scope>
</reference>
<keyword evidence="6 12" id="KW-0694">RNA-binding</keyword>
<dbReference type="GO" id="GO:0048026">
    <property type="term" value="P:positive regulation of mRNA splicing, via spliceosome"/>
    <property type="evidence" value="ECO:0007669"/>
    <property type="project" value="TreeGrafter"/>
</dbReference>
<evidence type="ECO:0000256" key="9">
    <source>
        <dbReference type="ARBA" id="ARBA00053340"/>
    </source>
</evidence>
<dbReference type="GO" id="GO:0005730">
    <property type="term" value="C:nucleolus"/>
    <property type="evidence" value="ECO:0007669"/>
    <property type="project" value="TreeGrafter"/>
</dbReference>
<dbReference type="Proteomes" id="UP000007303">
    <property type="component" value="Unassembled WGS sequence"/>
</dbReference>
<evidence type="ECO:0000313" key="15">
    <source>
        <dbReference type="Ensembl" id="ENSTNIP00000012017.1"/>
    </source>
</evidence>
<dbReference type="InterPro" id="IPR052084">
    <property type="entry name" value="SF3B4_spliceosome_assoc"/>
</dbReference>
<evidence type="ECO:0000256" key="1">
    <source>
        <dbReference type="ARBA" id="ARBA00004123"/>
    </source>
</evidence>
<keyword evidence="8" id="KW-0539">Nucleus</keyword>
<dbReference type="Gene3D" id="3.30.70.330">
    <property type="match status" value="2"/>
</dbReference>
<reference evidence="15" key="2">
    <citation type="submission" date="2025-08" db="UniProtKB">
        <authorList>
            <consortium name="Ensembl"/>
        </authorList>
    </citation>
    <scope>IDENTIFICATION</scope>
</reference>
<keyword evidence="16" id="KW-1185">Reference proteome</keyword>
<evidence type="ECO:0000256" key="2">
    <source>
        <dbReference type="ARBA" id="ARBA00008363"/>
    </source>
</evidence>
<evidence type="ECO:0000256" key="5">
    <source>
        <dbReference type="ARBA" id="ARBA00022737"/>
    </source>
</evidence>
<evidence type="ECO:0000259" key="14">
    <source>
        <dbReference type="PROSITE" id="PS50102"/>
    </source>
</evidence>
<dbReference type="STRING" id="99883.ENSTNIP00000012017"/>
<dbReference type="FunCoup" id="H3CUT3">
    <property type="interactions" value="1319"/>
</dbReference>
<dbReference type="Pfam" id="PF00076">
    <property type="entry name" value="RRM_1"/>
    <property type="match status" value="2"/>
</dbReference>
<evidence type="ECO:0000256" key="13">
    <source>
        <dbReference type="SAM" id="MobiDB-lite"/>
    </source>
</evidence>
<evidence type="ECO:0000256" key="4">
    <source>
        <dbReference type="ARBA" id="ARBA00022728"/>
    </source>
</evidence>
<dbReference type="FunFam" id="3.30.70.330:FF:000059">
    <property type="entry name" value="splicing factor 3B subunit 4"/>
    <property type="match status" value="1"/>
</dbReference>
<evidence type="ECO:0000256" key="3">
    <source>
        <dbReference type="ARBA" id="ARBA00022664"/>
    </source>
</evidence>
<comment type="subunit">
    <text evidence="10">Component of the 17S U2 SnRNP complex, a ribonucleoprotein complex that contains small nuclear RNA (snRNA) U2 and a number of specific proteins. Part of the SF3B subcomplex of the 17S U2 SnRNP complex. SF3B associates with the splicing subcomplex SF3A and a 12S RNA unit to form the U2 small nuclear ribonucleoproteins complex (U2 snRNP). SF3B4 has been found in complex spliceosome 'B' and 'C' as well. Component of the minor (U12-type spliceosome) spliceosome. Found in a complex with PRMT9, SF3B2 and SF3B4.</text>
</comment>
<dbReference type="GO" id="GO:0000398">
    <property type="term" value="P:mRNA splicing, via spliceosome"/>
    <property type="evidence" value="ECO:0007669"/>
    <property type="project" value="UniProtKB-ARBA"/>
</dbReference>
<keyword evidence="4" id="KW-0747">Spliceosome</keyword>
<dbReference type="GO" id="GO:0003723">
    <property type="term" value="F:RNA binding"/>
    <property type="evidence" value="ECO:0007669"/>
    <property type="project" value="UniProtKB-UniRule"/>
</dbReference>
<dbReference type="InterPro" id="IPR012677">
    <property type="entry name" value="Nucleotide-bd_a/b_plait_sf"/>
</dbReference>
<comment type="subcellular location">
    <subcellularLocation>
        <location evidence="1">Nucleus</location>
    </subcellularLocation>
</comment>
<proteinExistence type="inferred from homology"/>
<feature type="domain" description="RRM" evidence="14">
    <location>
        <begin position="13"/>
        <end position="91"/>
    </location>
</feature>
<evidence type="ECO:0000256" key="8">
    <source>
        <dbReference type="ARBA" id="ARBA00023242"/>
    </source>
</evidence>
<evidence type="ECO:0000256" key="11">
    <source>
        <dbReference type="ARBA" id="ARBA00070533"/>
    </source>
</evidence>
<dbReference type="Ensembl" id="ENSTNIT00000012207.1">
    <property type="protein sequence ID" value="ENSTNIP00000012017.1"/>
    <property type="gene ID" value="ENSTNIG00000009156.1"/>
</dbReference>
<evidence type="ECO:0000256" key="10">
    <source>
        <dbReference type="ARBA" id="ARBA00063006"/>
    </source>
</evidence>